<dbReference type="GO" id="GO:0005576">
    <property type="term" value="C:extracellular region"/>
    <property type="evidence" value="ECO:0007669"/>
    <property type="project" value="InterPro"/>
</dbReference>
<dbReference type="AlphaFoldDB" id="A0AA36B2U6"/>
<protein>
    <submittedName>
        <fullName evidence="2">PIF-like</fullName>
    </submittedName>
</protein>
<proteinExistence type="predicted"/>
<dbReference type="InterPro" id="IPR036508">
    <property type="entry name" value="Chitin-bd_dom_sf"/>
</dbReference>
<accession>A0AA36B2U6</accession>
<evidence type="ECO:0000313" key="2">
    <source>
        <dbReference type="EMBL" id="CAI9726915.1"/>
    </source>
</evidence>
<feature type="domain" description="Chitin-binding type-2" evidence="1">
    <location>
        <begin position="512"/>
        <end position="566"/>
    </location>
</feature>
<dbReference type="InterPro" id="IPR002557">
    <property type="entry name" value="Chitin-bd_dom"/>
</dbReference>
<name>A0AA36B2U6_OCTVU</name>
<keyword evidence="3" id="KW-1185">Reference proteome</keyword>
<feature type="domain" description="Chitin-binding type-2" evidence="1">
    <location>
        <begin position="140"/>
        <end position="194"/>
    </location>
</feature>
<reference evidence="2" key="1">
    <citation type="submission" date="2023-08" db="EMBL/GenBank/DDBJ databases">
        <authorList>
            <person name="Alioto T."/>
            <person name="Alioto T."/>
            <person name="Gomez Garrido J."/>
        </authorList>
    </citation>
    <scope>NUCLEOTIDE SEQUENCE</scope>
</reference>
<evidence type="ECO:0000313" key="3">
    <source>
        <dbReference type="Proteomes" id="UP001162480"/>
    </source>
</evidence>
<dbReference type="GO" id="GO:0008061">
    <property type="term" value="F:chitin binding"/>
    <property type="evidence" value="ECO:0007669"/>
    <property type="project" value="InterPro"/>
</dbReference>
<gene>
    <name evidence="2" type="ORF">OCTVUL_1B008641</name>
</gene>
<evidence type="ECO:0000259" key="1">
    <source>
        <dbReference type="PROSITE" id="PS50940"/>
    </source>
</evidence>
<organism evidence="2 3">
    <name type="scientific">Octopus vulgaris</name>
    <name type="common">Common octopus</name>
    <dbReference type="NCBI Taxonomy" id="6645"/>
    <lineage>
        <taxon>Eukaryota</taxon>
        <taxon>Metazoa</taxon>
        <taxon>Spiralia</taxon>
        <taxon>Lophotrochozoa</taxon>
        <taxon>Mollusca</taxon>
        <taxon>Cephalopoda</taxon>
        <taxon>Coleoidea</taxon>
        <taxon>Octopodiformes</taxon>
        <taxon>Octopoda</taxon>
        <taxon>Incirrata</taxon>
        <taxon>Octopodidae</taxon>
        <taxon>Octopus</taxon>
    </lineage>
</organism>
<feature type="domain" description="Chitin-binding type-2" evidence="1">
    <location>
        <begin position="236"/>
        <end position="290"/>
    </location>
</feature>
<dbReference type="SUPFAM" id="SSF57625">
    <property type="entry name" value="Invertebrate chitin-binding proteins"/>
    <property type="match status" value="6"/>
</dbReference>
<dbReference type="Proteomes" id="UP001162480">
    <property type="component" value="Chromosome 8"/>
</dbReference>
<dbReference type="PROSITE" id="PS50940">
    <property type="entry name" value="CHIT_BIND_II"/>
    <property type="match status" value="3"/>
</dbReference>
<dbReference type="EMBL" id="OX597821">
    <property type="protein sequence ID" value="CAI9726915.1"/>
    <property type="molecule type" value="Genomic_DNA"/>
</dbReference>
<sequence length="668" mass="77549">MRAEDHMDVHNESVMAQFMPSDIVTDVEHEIIKATAVFRRMGVIRVLRESSVFNFIIVFFGGTVESKRLGKHRCKNIPDNTELAVPGKCRQYLRCYNGKTKTECCRWGYSFKPGRGCQRDYRCKEKCDSQYPTPNPYNPQDRCRNMPEGSELRVPGKCRQYLRCYNGKAVEKCCQWGYSFKPGRGCRRDYDCKEKCDSTHPTPDPHGLQGRGCRRDYHCKEKCDSPHPMPDPHDARDRCRNMPEGSELRVPGKCRQYLRCYNGKAVEKCCQWGYSFKPGRGCRRDYDCKEKCDSTHPTPDPHGLQDRCRNMPEGSELRVPGKCRRYLRCYNGKAVEKCCHWGYSFKPGRGCRRDYHCKEKCDSTHPTPDPHGLQDRCRNMPEGSELRVPGKCRQYLRCYNGKAVEKCCQWGYSFKPGRGCRRDYHCKEKCDSPHPTPNPVDPIDRCRNMPEGSELRVPGKCRQYLRCYNGKAVEKCCQWGYSFKPGRGCRRDYHCKEKCDSPHPTPDPHDLRDRCRNMPEGSELRVPGKCRQYLRCYNGKAVEKCCQWGYSFKPGRGCRRDYDCKEKCDSPHPVDPIDNCRYLPDRTELPMPGKCRAYWRKVRLTLQYDGNTFAGTVNNQKKSTQLIGSVANTHSPLVIGGCHDDSFVGKLYYLYIYKCLPSDRRHPQ</sequence>